<evidence type="ECO:0000313" key="4">
    <source>
        <dbReference type="Proteomes" id="UP000183832"/>
    </source>
</evidence>
<evidence type="ECO:0000256" key="2">
    <source>
        <dbReference type="SAM" id="SignalP"/>
    </source>
</evidence>
<feature type="region of interest" description="Disordered" evidence="1">
    <location>
        <begin position="87"/>
        <end position="109"/>
    </location>
</feature>
<feature type="signal peptide" evidence="2">
    <location>
        <begin position="1"/>
        <end position="16"/>
    </location>
</feature>
<dbReference type="Proteomes" id="UP000183832">
    <property type="component" value="Unassembled WGS sequence"/>
</dbReference>
<dbReference type="EMBL" id="CVRI01000021">
    <property type="protein sequence ID" value="CRK91729.1"/>
    <property type="molecule type" value="Genomic_DNA"/>
</dbReference>
<feature type="region of interest" description="Disordered" evidence="1">
    <location>
        <begin position="272"/>
        <end position="310"/>
    </location>
</feature>
<feature type="compositionally biased region" description="Low complexity" evidence="1">
    <location>
        <begin position="283"/>
        <end position="296"/>
    </location>
</feature>
<dbReference type="STRING" id="568069.A0A1J1I020"/>
<keyword evidence="2" id="KW-0732">Signal</keyword>
<accession>A0A1J1I020</accession>
<dbReference type="AlphaFoldDB" id="A0A1J1I020"/>
<name>A0A1J1I020_9DIPT</name>
<evidence type="ECO:0000313" key="3">
    <source>
        <dbReference type="EMBL" id="CRK91729.1"/>
    </source>
</evidence>
<reference evidence="3 4" key="1">
    <citation type="submission" date="2015-04" db="EMBL/GenBank/DDBJ databases">
        <authorList>
            <person name="Syromyatnikov M.Y."/>
            <person name="Popov V.N."/>
        </authorList>
    </citation>
    <scope>NUCLEOTIDE SEQUENCE [LARGE SCALE GENOMIC DNA]</scope>
</reference>
<feature type="compositionally biased region" description="Low complexity" evidence="1">
    <location>
        <begin position="98"/>
        <end position="109"/>
    </location>
</feature>
<gene>
    <name evidence="3" type="ORF">CLUMA_CG005364</name>
</gene>
<feature type="region of interest" description="Disordered" evidence="1">
    <location>
        <begin position="20"/>
        <end position="54"/>
    </location>
</feature>
<proteinExistence type="predicted"/>
<feature type="compositionally biased region" description="Basic and acidic residues" evidence="1">
    <location>
        <begin position="31"/>
        <end position="54"/>
    </location>
</feature>
<sequence>MEFLLILSMILPAALANSESEKWSWPTSPNDRNRADNRKDIYYENSSNRDGKAERIRVPTSYDNERPIEAYQVKRPAVNRPKPLSDEFSDEFTSSGENYANNVNGQNNNRYPSVNTPNRFGPQQSNDFPQPFGYGQQPFPGAGGFLGGGVGGPFGAQGYPHPGQFQGGHHPGGLGNHISNGILVGPGGPTGIVGRPYGKRYPPYYGGGYPGGGIGYGSHGGLGFEGHHNGIGGPGIGGQFGGHQQPFPGGPHGHGGQFGGQQPFIQGPGQGYPGQFGGGPYSPNFGGPIPFPGQFFDSTSQTKKVEKSAK</sequence>
<evidence type="ECO:0000256" key="1">
    <source>
        <dbReference type="SAM" id="MobiDB-lite"/>
    </source>
</evidence>
<feature type="chain" id="PRO_5012678612" evidence="2">
    <location>
        <begin position="17"/>
        <end position="310"/>
    </location>
</feature>
<keyword evidence="4" id="KW-1185">Reference proteome</keyword>
<organism evidence="3 4">
    <name type="scientific">Clunio marinus</name>
    <dbReference type="NCBI Taxonomy" id="568069"/>
    <lineage>
        <taxon>Eukaryota</taxon>
        <taxon>Metazoa</taxon>
        <taxon>Ecdysozoa</taxon>
        <taxon>Arthropoda</taxon>
        <taxon>Hexapoda</taxon>
        <taxon>Insecta</taxon>
        <taxon>Pterygota</taxon>
        <taxon>Neoptera</taxon>
        <taxon>Endopterygota</taxon>
        <taxon>Diptera</taxon>
        <taxon>Nematocera</taxon>
        <taxon>Chironomoidea</taxon>
        <taxon>Chironomidae</taxon>
        <taxon>Clunio</taxon>
    </lineage>
</organism>
<protein>
    <submittedName>
        <fullName evidence="3">CLUMA_CG005364, isoform A</fullName>
    </submittedName>
</protein>
<dbReference type="OrthoDB" id="8063377at2759"/>